<sequence>MKTRPLFDPTQRDASTALAASQHFWRGNGHFLLHCKIIAVVWGWRRSWIFRVRKSAQKSGILNLEANPFDPPEGSLRKSVGRGAVVTAMSQSVRVATQIISVIVLSRLLSPQDFGVVAMCAPVLAFIALFQDFGLTQATIQKSGIRHEEVNYLFWINVAVSAILACVLAGAAPLVAAFYGEPRVAGLVAAFGLQIMAYGLGAQHLALLTRRMQFGRLAIVDVASAVAGLAVSIAWTFIDRSYWALFAGTLTGAVLPTLCYWASSRWRPSLPRKVAGIGELINFGAGITGFNFANFFARNLDNVLIGKYWGEQQLGLYDRAYKLLLFPLSQITNPLSKVMVPALSRLKDEPDRYRSAYLRVMPLILLVALPGVAFATAMSDVLIPFVLGEQWRASASIFLALGFAGLLQPLNNPAGWLFVSQGRSGDFMRWGIITAVTSVLAFALGLPYGALGVAIAYAISEYLRTPFLWLYVGKSGPLRASHVLRAATPFVLGAHLALAAVWLIKPMLPQQHVIALASGAILAYLITSVVALTFASGREALREALKMLPARQPAATPREAQ</sequence>
<evidence type="ECO:0000313" key="9">
    <source>
        <dbReference type="Proteomes" id="UP000000552"/>
    </source>
</evidence>
<evidence type="ECO:0000256" key="3">
    <source>
        <dbReference type="ARBA" id="ARBA00022475"/>
    </source>
</evidence>
<dbReference type="Pfam" id="PF13440">
    <property type="entry name" value="Polysacc_synt_3"/>
    <property type="match status" value="1"/>
</dbReference>
<protein>
    <submittedName>
        <fullName evidence="8">Probable succinoglycan transport protein</fullName>
    </submittedName>
</protein>
<keyword evidence="4 7" id="KW-0812">Transmembrane</keyword>
<comment type="subcellular location">
    <subcellularLocation>
        <location evidence="1">Cell membrane</location>
        <topology evidence="1">Multi-pass membrane protein</topology>
    </subcellularLocation>
</comment>
<gene>
    <name evidence="8" type="ordered locus">mll5270</name>
</gene>
<organism evidence="8 9">
    <name type="scientific">Mesorhizobium japonicum (strain LMG 29417 / CECT 9101 / MAFF 303099)</name>
    <name type="common">Mesorhizobium loti (strain MAFF 303099)</name>
    <dbReference type="NCBI Taxonomy" id="266835"/>
    <lineage>
        <taxon>Bacteria</taxon>
        <taxon>Pseudomonadati</taxon>
        <taxon>Pseudomonadota</taxon>
        <taxon>Alphaproteobacteria</taxon>
        <taxon>Hyphomicrobiales</taxon>
        <taxon>Phyllobacteriaceae</taxon>
        <taxon>Mesorhizobium</taxon>
    </lineage>
</organism>
<dbReference type="eggNOG" id="COG2244">
    <property type="taxonomic scope" value="Bacteria"/>
</dbReference>
<accession>Q98C72</accession>
<keyword evidence="3" id="KW-1003">Cell membrane</keyword>
<dbReference type="EMBL" id="BA000012">
    <property type="protein sequence ID" value="BAB51749.1"/>
    <property type="molecule type" value="Genomic_DNA"/>
</dbReference>
<evidence type="ECO:0000256" key="6">
    <source>
        <dbReference type="ARBA" id="ARBA00023136"/>
    </source>
</evidence>
<feature type="transmembrane region" description="Helical" evidence="7">
    <location>
        <begin position="484"/>
        <end position="504"/>
    </location>
</feature>
<dbReference type="KEGG" id="mlo:mll5270"/>
<evidence type="ECO:0000313" key="8">
    <source>
        <dbReference type="EMBL" id="BAB51749.1"/>
    </source>
</evidence>
<feature type="transmembrane region" description="Helical" evidence="7">
    <location>
        <begin position="114"/>
        <end position="131"/>
    </location>
</feature>
<dbReference type="InterPro" id="IPR050833">
    <property type="entry name" value="Poly_Biosynth_Transport"/>
</dbReference>
<keyword evidence="5 7" id="KW-1133">Transmembrane helix</keyword>
<evidence type="ECO:0000256" key="4">
    <source>
        <dbReference type="ARBA" id="ARBA00022692"/>
    </source>
</evidence>
<evidence type="ECO:0000256" key="5">
    <source>
        <dbReference type="ARBA" id="ARBA00022989"/>
    </source>
</evidence>
<dbReference type="AlphaFoldDB" id="Q98C72"/>
<evidence type="ECO:0000256" key="7">
    <source>
        <dbReference type="SAM" id="Phobius"/>
    </source>
</evidence>
<dbReference type="GO" id="GO:0005886">
    <property type="term" value="C:plasma membrane"/>
    <property type="evidence" value="ECO:0007669"/>
    <property type="project" value="UniProtKB-SubCell"/>
</dbReference>
<dbReference type="CDD" id="cd13127">
    <property type="entry name" value="MATE_tuaB_like"/>
    <property type="match status" value="1"/>
</dbReference>
<dbReference type="HOGENOM" id="CLU_026911_2_0_5"/>
<dbReference type="PANTHER" id="PTHR30250:SF10">
    <property type="entry name" value="LIPOPOLYSACCHARIDE BIOSYNTHESIS PROTEIN WZXC"/>
    <property type="match status" value="1"/>
</dbReference>
<name>Q98C72_RHILO</name>
<reference evidence="8 9" key="1">
    <citation type="journal article" date="2000" name="DNA Res.">
        <title>Complete genome structure of the nitrogen-fixing symbiotic bacterium Mesorhizobium loti.</title>
        <authorList>
            <person name="Kaneko T."/>
            <person name="Nakamura Y."/>
            <person name="Sato S."/>
            <person name="Asamizu E."/>
            <person name="Kato T."/>
            <person name="Sasamoto S."/>
            <person name="Watanabe A."/>
            <person name="Idesawa K."/>
            <person name="Ishikawa A."/>
            <person name="Kawashima K."/>
            <person name="Kimura T."/>
            <person name="Kishida Y."/>
            <person name="Kiyokawa C."/>
            <person name="Kohara M."/>
            <person name="Matsumoto M."/>
            <person name="Matsuno A."/>
            <person name="Mochizuki Y."/>
            <person name="Nakayama S."/>
            <person name="Nakazaki N."/>
            <person name="Shimpo S."/>
            <person name="Sugimoto M."/>
            <person name="Takeuchi C."/>
            <person name="Yamada M."/>
            <person name="Tabata S."/>
        </authorList>
    </citation>
    <scope>NUCLEOTIDE SEQUENCE [LARGE SCALE GENOMIC DNA]</scope>
    <source>
        <strain evidence="9">LMG 29417 / CECT 9101 / MAFF 303099</strain>
    </source>
</reference>
<comment type="similarity">
    <text evidence="2">Belongs to the polysaccharide synthase family.</text>
</comment>
<keyword evidence="6 7" id="KW-0472">Membrane</keyword>
<proteinExistence type="inferred from homology"/>
<feature type="transmembrane region" description="Helical" evidence="7">
    <location>
        <begin position="214"/>
        <end position="237"/>
    </location>
</feature>
<feature type="transmembrane region" description="Helical" evidence="7">
    <location>
        <begin position="184"/>
        <end position="202"/>
    </location>
</feature>
<feature type="transmembrane region" description="Helical" evidence="7">
    <location>
        <begin position="152"/>
        <end position="178"/>
    </location>
</feature>
<evidence type="ECO:0000256" key="1">
    <source>
        <dbReference type="ARBA" id="ARBA00004651"/>
    </source>
</evidence>
<feature type="transmembrane region" description="Helical" evidence="7">
    <location>
        <begin position="356"/>
        <end position="378"/>
    </location>
</feature>
<dbReference type="Proteomes" id="UP000000552">
    <property type="component" value="Chromosome"/>
</dbReference>
<feature type="transmembrane region" description="Helical" evidence="7">
    <location>
        <begin position="516"/>
        <end position="537"/>
    </location>
</feature>
<dbReference type="PANTHER" id="PTHR30250">
    <property type="entry name" value="PST FAMILY PREDICTED COLANIC ACID TRANSPORTER"/>
    <property type="match status" value="1"/>
</dbReference>
<feature type="transmembrane region" description="Helical" evidence="7">
    <location>
        <begin position="243"/>
        <end position="263"/>
    </location>
</feature>
<evidence type="ECO:0000256" key="2">
    <source>
        <dbReference type="ARBA" id="ARBA00007430"/>
    </source>
</evidence>